<dbReference type="AlphaFoldDB" id="A0AA38SS68"/>
<organism evidence="1 2">
    <name type="scientific">Centaurea solstitialis</name>
    <name type="common">yellow star-thistle</name>
    <dbReference type="NCBI Taxonomy" id="347529"/>
    <lineage>
        <taxon>Eukaryota</taxon>
        <taxon>Viridiplantae</taxon>
        <taxon>Streptophyta</taxon>
        <taxon>Embryophyta</taxon>
        <taxon>Tracheophyta</taxon>
        <taxon>Spermatophyta</taxon>
        <taxon>Magnoliopsida</taxon>
        <taxon>eudicotyledons</taxon>
        <taxon>Gunneridae</taxon>
        <taxon>Pentapetalae</taxon>
        <taxon>asterids</taxon>
        <taxon>campanulids</taxon>
        <taxon>Asterales</taxon>
        <taxon>Asteraceae</taxon>
        <taxon>Carduoideae</taxon>
        <taxon>Cardueae</taxon>
        <taxon>Centaureinae</taxon>
        <taxon>Centaurea</taxon>
    </lineage>
</organism>
<comment type="caution">
    <text evidence="1">The sequence shown here is derived from an EMBL/GenBank/DDBJ whole genome shotgun (WGS) entry which is preliminary data.</text>
</comment>
<reference evidence="1" key="1">
    <citation type="submission" date="2023-03" db="EMBL/GenBank/DDBJ databases">
        <title>Chromosome-scale reference genome and RAD-based genetic map of yellow starthistle (Centaurea solstitialis) reveal putative structural variation and QTLs associated with invader traits.</title>
        <authorList>
            <person name="Reatini B."/>
            <person name="Cang F.A."/>
            <person name="Jiang Q."/>
            <person name="Mckibben M.T.W."/>
            <person name="Barker M.S."/>
            <person name="Rieseberg L.H."/>
            <person name="Dlugosch K.M."/>
        </authorList>
    </citation>
    <scope>NUCLEOTIDE SEQUENCE</scope>
    <source>
        <strain evidence="1">CAN-66</strain>
        <tissue evidence="1">Leaf</tissue>
    </source>
</reference>
<sequence length="142" mass="16115">MVSRVPTEENPTDPFTKALTRPKHEYHTEAIGVSKSMCIRKRKTEMGHKPMGYIHYTLTPPSNSIGGRTTQIEFGNKFTKTSWKVSFGEDIGRLISSRNRLELNGLEYHMLSNKMGVYLDMFRSLMKYVIVSNLNGTGVVTP</sequence>
<name>A0AA38SS68_9ASTR</name>
<proteinExistence type="predicted"/>
<keyword evidence="2" id="KW-1185">Reference proteome</keyword>
<evidence type="ECO:0000313" key="1">
    <source>
        <dbReference type="EMBL" id="KAJ9547875.1"/>
    </source>
</evidence>
<dbReference type="EMBL" id="JARYMX010000005">
    <property type="protein sequence ID" value="KAJ9547875.1"/>
    <property type="molecule type" value="Genomic_DNA"/>
</dbReference>
<gene>
    <name evidence="1" type="ORF">OSB04_020418</name>
</gene>
<dbReference type="Proteomes" id="UP001172457">
    <property type="component" value="Chromosome 5"/>
</dbReference>
<protein>
    <submittedName>
        <fullName evidence="1">Uncharacterized protein</fullName>
    </submittedName>
</protein>
<evidence type="ECO:0000313" key="2">
    <source>
        <dbReference type="Proteomes" id="UP001172457"/>
    </source>
</evidence>
<accession>A0AA38SS68</accession>